<proteinExistence type="inferred from homology"/>
<dbReference type="PANTHER" id="PTHR43761">
    <property type="entry name" value="D-ISOMER SPECIFIC 2-HYDROXYACID DEHYDROGENASE FAMILY PROTEIN (AFU_ORTHOLOGUE AFUA_1G13630)"/>
    <property type="match status" value="1"/>
</dbReference>
<comment type="caution">
    <text evidence="7">The sequence shown here is derived from an EMBL/GenBank/DDBJ whole genome shotgun (WGS) entry which is preliminary data.</text>
</comment>
<dbReference type="Gene3D" id="3.40.50.720">
    <property type="entry name" value="NAD(P)-binding Rossmann-like Domain"/>
    <property type="match status" value="2"/>
</dbReference>
<accession>A0A6N7XA93</accession>
<dbReference type="Proteomes" id="UP000469325">
    <property type="component" value="Unassembled WGS sequence"/>
</dbReference>
<keyword evidence="2 4" id="KW-0560">Oxidoreductase</keyword>
<evidence type="ECO:0000313" key="7">
    <source>
        <dbReference type="EMBL" id="MST72297.1"/>
    </source>
</evidence>
<dbReference type="InterPro" id="IPR029752">
    <property type="entry name" value="D-isomer_DH_CS1"/>
</dbReference>
<dbReference type="AlphaFoldDB" id="A0A6N7XA93"/>
<reference evidence="7 8" key="1">
    <citation type="submission" date="2019-08" db="EMBL/GenBank/DDBJ databases">
        <title>In-depth cultivation of the pig gut microbiome towards novel bacterial diversity and tailored functional studies.</title>
        <authorList>
            <person name="Wylensek D."/>
            <person name="Hitch T.C.A."/>
            <person name="Clavel T."/>
        </authorList>
    </citation>
    <scope>NUCLEOTIDE SEQUENCE [LARGE SCALE GENOMIC DNA]</scope>
    <source>
        <strain evidence="7 8">CA-Schmier-601-WT-1</strain>
    </source>
</reference>
<dbReference type="PROSITE" id="PS00065">
    <property type="entry name" value="D_2_HYDROXYACID_DH_1"/>
    <property type="match status" value="1"/>
</dbReference>
<name>A0A6N7XA93_9ACTN</name>
<evidence type="ECO:0000256" key="2">
    <source>
        <dbReference type="ARBA" id="ARBA00023002"/>
    </source>
</evidence>
<evidence type="ECO:0000259" key="6">
    <source>
        <dbReference type="Pfam" id="PF02826"/>
    </source>
</evidence>
<evidence type="ECO:0000256" key="1">
    <source>
        <dbReference type="ARBA" id="ARBA00005854"/>
    </source>
</evidence>
<dbReference type="SUPFAM" id="SSF52283">
    <property type="entry name" value="Formate/glycerate dehydrogenase catalytic domain-like"/>
    <property type="match status" value="1"/>
</dbReference>
<evidence type="ECO:0000256" key="4">
    <source>
        <dbReference type="RuleBase" id="RU003719"/>
    </source>
</evidence>
<dbReference type="InterPro" id="IPR006140">
    <property type="entry name" value="D-isomer_DH_NAD-bd"/>
</dbReference>
<gene>
    <name evidence="7" type="ORF">FYJ68_04130</name>
</gene>
<dbReference type="Pfam" id="PF02826">
    <property type="entry name" value="2-Hacid_dh_C"/>
    <property type="match status" value="1"/>
</dbReference>
<comment type="similarity">
    <text evidence="1 4">Belongs to the D-isomer specific 2-hydroxyacid dehydrogenase family.</text>
</comment>
<evidence type="ECO:0000313" key="8">
    <source>
        <dbReference type="Proteomes" id="UP000469325"/>
    </source>
</evidence>
<keyword evidence="8" id="KW-1185">Reference proteome</keyword>
<dbReference type="InterPro" id="IPR036291">
    <property type="entry name" value="NAD(P)-bd_dom_sf"/>
</dbReference>
<protein>
    <submittedName>
        <fullName evidence="7">C-terminal binding protein</fullName>
    </submittedName>
</protein>
<dbReference type="EMBL" id="VUNC01000002">
    <property type="protein sequence ID" value="MST72297.1"/>
    <property type="molecule type" value="Genomic_DNA"/>
</dbReference>
<organism evidence="7 8">
    <name type="scientific">Olsenella porci</name>
    <dbReference type="NCBI Taxonomy" id="2652279"/>
    <lineage>
        <taxon>Bacteria</taxon>
        <taxon>Bacillati</taxon>
        <taxon>Actinomycetota</taxon>
        <taxon>Coriobacteriia</taxon>
        <taxon>Coriobacteriales</taxon>
        <taxon>Atopobiaceae</taxon>
        <taxon>Olsenella</taxon>
    </lineage>
</organism>
<keyword evidence="3" id="KW-0520">NAD</keyword>
<dbReference type="InterPro" id="IPR050418">
    <property type="entry name" value="D-iso_2-hydroxyacid_DH_PdxB"/>
</dbReference>
<evidence type="ECO:0000256" key="3">
    <source>
        <dbReference type="ARBA" id="ARBA00023027"/>
    </source>
</evidence>
<dbReference type="RefSeq" id="WP_154434233.1">
    <property type="nucleotide sequence ID" value="NZ_VUNC01000002.1"/>
</dbReference>
<feature type="domain" description="D-isomer specific 2-hydroxyacid dehydrogenase catalytic" evidence="5">
    <location>
        <begin position="31"/>
        <end position="320"/>
    </location>
</feature>
<dbReference type="SUPFAM" id="SSF51735">
    <property type="entry name" value="NAD(P)-binding Rossmann-fold domains"/>
    <property type="match status" value="1"/>
</dbReference>
<dbReference type="InterPro" id="IPR006139">
    <property type="entry name" value="D-isomer_2_OHA_DH_cat_dom"/>
</dbReference>
<dbReference type="PANTHER" id="PTHR43761:SF1">
    <property type="entry name" value="D-ISOMER SPECIFIC 2-HYDROXYACID DEHYDROGENASE CATALYTIC DOMAIN-CONTAINING PROTEIN-RELATED"/>
    <property type="match status" value="1"/>
</dbReference>
<dbReference type="GO" id="GO:0016616">
    <property type="term" value="F:oxidoreductase activity, acting on the CH-OH group of donors, NAD or NADP as acceptor"/>
    <property type="evidence" value="ECO:0007669"/>
    <property type="project" value="InterPro"/>
</dbReference>
<dbReference type="Pfam" id="PF00389">
    <property type="entry name" value="2-Hacid_dh"/>
    <property type="match status" value="1"/>
</dbReference>
<sequence length="336" mass="37330">MKVLICDYPESMMPDHSLEVETLRMGLGDDLKVVVHPYDDSERGEFLELLSDADALLTAFVPMDEEAFAHAPNLKVVAINATGYDNVDLEAATRHGVGVCPVGEYCTWDVSESAIAYMFALNKHLRFYTRQIEDEHVWDFAAAPEYPRMQDQTLGIVGFGKIGKCTARKASGLVKRVIAYDPYVADEEFERLGVERVTDRDELFASADIIVSHMCLTDSNRFFFNAEAFSKMRRSPILINLGRGLAVDEGALVKALDDGTIRAFGADVLYDETPDLANHPLVGRDNVIITPHSAFYSTASMRDVQVIPCQNIVHFINGERDQLFKLVNDVPVGMGA</sequence>
<dbReference type="GO" id="GO:0051287">
    <property type="term" value="F:NAD binding"/>
    <property type="evidence" value="ECO:0007669"/>
    <property type="project" value="InterPro"/>
</dbReference>
<evidence type="ECO:0000259" key="5">
    <source>
        <dbReference type="Pfam" id="PF00389"/>
    </source>
</evidence>
<feature type="domain" description="D-isomer specific 2-hydroxyacid dehydrogenase NAD-binding" evidence="6">
    <location>
        <begin position="115"/>
        <end position="294"/>
    </location>
</feature>